<dbReference type="EMBL" id="MAGO01000002">
    <property type="protein sequence ID" value="OCC16176.1"/>
    <property type="molecule type" value="Genomic_DNA"/>
</dbReference>
<dbReference type="AlphaFoldDB" id="A0A1B9F8D0"/>
<feature type="compositionally biased region" description="Basic and acidic residues" evidence="1">
    <location>
        <begin position="176"/>
        <end position="190"/>
    </location>
</feature>
<protein>
    <submittedName>
        <fullName evidence="2">Uncharacterized protein</fullName>
    </submittedName>
</protein>
<evidence type="ECO:0000313" key="3">
    <source>
        <dbReference type="Proteomes" id="UP000093080"/>
    </source>
</evidence>
<dbReference type="SUPFAM" id="SSF69322">
    <property type="entry name" value="Tricorn protease domain 2"/>
    <property type="match status" value="1"/>
</dbReference>
<keyword evidence="3" id="KW-1185">Reference proteome</keyword>
<feature type="region of interest" description="Disordered" evidence="1">
    <location>
        <begin position="169"/>
        <end position="190"/>
    </location>
</feature>
<dbReference type="OrthoDB" id="9778998at2"/>
<name>A0A1B9F8D0_9BACT</name>
<reference evidence="2 3" key="1">
    <citation type="submission" date="2016-06" db="EMBL/GenBank/DDBJ databases">
        <title>Respiratory ammonification of nitrate coupled to the oxidation of elemental sulfur in deep-sea autotrophic thermophilic bacteria.</title>
        <authorList>
            <person name="Slobodkina G.B."/>
            <person name="Mardanov A.V."/>
            <person name="Ravin N.V."/>
            <person name="Frolova A.A."/>
            <person name="Viryasiv M.B."/>
            <person name="Chernyh N.A."/>
            <person name="Bonch-Osmolovskaya E.A."/>
            <person name="Slobodkin A.I."/>
        </authorList>
    </citation>
    <scope>NUCLEOTIDE SEQUENCE [LARGE SCALE GENOMIC DNA]</scope>
    <source>
        <strain evidence="2 3">S69</strain>
    </source>
</reference>
<accession>A0A1B9F8D0</accession>
<dbReference type="Pfam" id="PF09826">
    <property type="entry name" value="Beta_propel"/>
    <property type="match status" value="1"/>
</dbReference>
<evidence type="ECO:0000313" key="2">
    <source>
        <dbReference type="EMBL" id="OCC16176.1"/>
    </source>
</evidence>
<gene>
    <name evidence="2" type="ORF">DBT_0638</name>
</gene>
<sequence>MRINWLTIVIFFLLVGASSVYGALRVDFSQKDRAVFVDNSREVKDVVGYLVFWDMDADEGLGEPEYISYVAGKWRNGLFPISEKAFDAVVVKHLKIADKTPECPQGHRCFLGAALVPLQGKSSDIEISLYPMNFEAALERLKGQWLFATDAPYVGLDSLDEMLVPSVSQEASPIGTEEKPNSTNSEKEVPVTEKPDIYRLSGNMLLYANTAAGLFEVISLASPEAPVIKGSISIPGEIREVYELNGYYVVLSGGDTNTTILTMKLWERGIEVVDSLTLDRGFRESRRRDNLIFVVAGGRLYSEPWIMDATPKSIIDEGAIIEAVRVSGDGRLEKVDTAIIPTPPTKIAIFKDWLVTVHEPDVLDSGEILRAYPIGDPEDPIGKAREVLVNGTIPSDLHIDCRVRNGKDVLVFVARPLWSSSHEGSSLYVYDLDSGRMITALSGIAPGEELYATVFSADRAYVVTYERKDPLWVIDLSMPEEPKIVGELEVPGWSEKLFFHEDRLLAAGYMDIDSNAMRASLVSIGLFDVSNPEKPRLVSRITPFDGVVQSSYSEALYDERALNLDWNQGILAFPLETWQAGAGHWVQAIGIDKDGLEDLGHAALPFRAERTFWFDQGAYLAAFSPRELVTFKPGDGDIGTFSRIPLVTAVDMLESSREGRLVGVSVTGETVYRLYVFDTRSLIETGKADESILEDIPIPTGFSNAIIAGNGRSVLFYNLFPFRFIVYSEGAGLRGPFELEKKDEIASIPGCSMYDPLFSGELAVIPFYCYTPDSKDVLVWNDLPFYAVKIVNFSDLEKKTETGFPFITVPGKPVALDDKGRLVTVEDFRTDTGDFAVRVNLLEVSDSTISLLDTVVLDHWPSNCGGLEAVMAGDSLFIQCKGPLWYPSPMSVDSEAKGYSLKGKDAQLDELTERTVIYEVSVSDEGLMLPRRFFFDGLYSLVKVEPKSRLAIFMKDFSPFVPASSRMVAPFSQNRCVIFDLSGDEPELVGQINTNYCYDRRRLAITPDGGVFIAAGERGVAYDRCYKTN</sequence>
<dbReference type="STRING" id="1156395.DBT_0638"/>
<organism evidence="2 3">
    <name type="scientific">Dissulfuribacter thermophilus</name>
    <dbReference type="NCBI Taxonomy" id="1156395"/>
    <lineage>
        <taxon>Bacteria</taxon>
        <taxon>Pseudomonadati</taxon>
        <taxon>Thermodesulfobacteriota</taxon>
        <taxon>Dissulfuribacteria</taxon>
        <taxon>Dissulfuribacterales</taxon>
        <taxon>Dissulfuribacteraceae</taxon>
        <taxon>Dissulfuribacter</taxon>
    </lineage>
</organism>
<evidence type="ECO:0000256" key="1">
    <source>
        <dbReference type="SAM" id="MobiDB-lite"/>
    </source>
</evidence>
<proteinExistence type="predicted"/>
<comment type="caution">
    <text evidence="2">The sequence shown here is derived from an EMBL/GenBank/DDBJ whole genome shotgun (WGS) entry which is preliminary data.</text>
</comment>
<dbReference type="Proteomes" id="UP000093080">
    <property type="component" value="Unassembled WGS sequence"/>
</dbReference>
<dbReference type="InterPro" id="IPR019198">
    <property type="entry name" value="Beta_propeller_containing"/>
</dbReference>
<dbReference type="RefSeq" id="WP_067616277.1">
    <property type="nucleotide sequence ID" value="NZ_MAGO01000002.1"/>
</dbReference>